<dbReference type="InterPro" id="IPR046848">
    <property type="entry name" value="E_motif"/>
</dbReference>
<feature type="repeat" description="PPR" evidence="2">
    <location>
        <begin position="471"/>
        <end position="501"/>
    </location>
</feature>
<dbReference type="GO" id="GO:0008270">
    <property type="term" value="F:zinc ion binding"/>
    <property type="evidence" value="ECO:0007669"/>
    <property type="project" value="InterPro"/>
</dbReference>
<evidence type="ECO:0000313" key="5">
    <source>
        <dbReference type="Proteomes" id="UP000652761"/>
    </source>
</evidence>
<dbReference type="FunFam" id="1.25.40.10:FF:000073">
    <property type="entry name" value="Pentatricopeptide repeat-containing protein chloroplastic"/>
    <property type="match status" value="1"/>
</dbReference>
<organism evidence="4 5">
    <name type="scientific">Colocasia esculenta</name>
    <name type="common">Wild taro</name>
    <name type="synonym">Arum esculentum</name>
    <dbReference type="NCBI Taxonomy" id="4460"/>
    <lineage>
        <taxon>Eukaryota</taxon>
        <taxon>Viridiplantae</taxon>
        <taxon>Streptophyta</taxon>
        <taxon>Embryophyta</taxon>
        <taxon>Tracheophyta</taxon>
        <taxon>Spermatophyta</taxon>
        <taxon>Magnoliopsida</taxon>
        <taxon>Liliopsida</taxon>
        <taxon>Araceae</taxon>
        <taxon>Aroideae</taxon>
        <taxon>Colocasieae</taxon>
        <taxon>Colocasia</taxon>
    </lineage>
</organism>
<feature type="repeat" description="PPR" evidence="2">
    <location>
        <begin position="269"/>
        <end position="303"/>
    </location>
</feature>
<dbReference type="FunFam" id="1.25.40.10:FF:000344">
    <property type="entry name" value="Pentatricopeptide repeat-containing protein"/>
    <property type="match status" value="1"/>
</dbReference>
<dbReference type="Pfam" id="PF01535">
    <property type="entry name" value="PPR"/>
    <property type="match status" value="4"/>
</dbReference>
<feature type="domain" description="DYW" evidence="3">
    <location>
        <begin position="786"/>
        <end position="878"/>
    </location>
</feature>
<gene>
    <name evidence="4" type="ORF">Taro_045061</name>
</gene>
<dbReference type="Pfam" id="PF20431">
    <property type="entry name" value="E_motif"/>
    <property type="match status" value="1"/>
</dbReference>
<feature type="repeat" description="PPR" evidence="2">
    <location>
        <begin position="168"/>
        <end position="202"/>
    </location>
</feature>
<comment type="caution">
    <text evidence="4">The sequence shown here is derived from an EMBL/GenBank/DDBJ whole genome shotgun (WGS) entry which is preliminary data.</text>
</comment>
<dbReference type="SUPFAM" id="SSF48452">
    <property type="entry name" value="TPR-like"/>
    <property type="match status" value="1"/>
</dbReference>
<proteinExistence type="predicted"/>
<dbReference type="InterPro" id="IPR002885">
    <property type="entry name" value="PPR_rpt"/>
</dbReference>
<accession>A0A843WW38</accession>
<evidence type="ECO:0000256" key="2">
    <source>
        <dbReference type="PROSITE-ProRule" id="PRU00708"/>
    </source>
</evidence>
<dbReference type="PANTHER" id="PTHR47926:SF362">
    <property type="entry name" value="DYW DOMAIN-CONTAINING PROTEIN"/>
    <property type="match status" value="1"/>
</dbReference>
<dbReference type="PROSITE" id="PS51375">
    <property type="entry name" value="PPR"/>
    <property type="match status" value="5"/>
</dbReference>
<dbReference type="AlphaFoldDB" id="A0A843WW38"/>
<keyword evidence="5" id="KW-1185">Reference proteome</keyword>
<dbReference type="Proteomes" id="UP000652761">
    <property type="component" value="Unassembled WGS sequence"/>
</dbReference>
<evidence type="ECO:0000313" key="4">
    <source>
        <dbReference type="EMBL" id="MQM12146.1"/>
    </source>
</evidence>
<dbReference type="InterPro" id="IPR046849">
    <property type="entry name" value="E2_motif"/>
</dbReference>
<dbReference type="EMBL" id="NMUH01005212">
    <property type="protein sequence ID" value="MQM12146.1"/>
    <property type="molecule type" value="Genomic_DNA"/>
</dbReference>
<dbReference type="InterPro" id="IPR032867">
    <property type="entry name" value="DYW_dom"/>
</dbReference>
<dbReference type="OrthoDB" id="185373at2759"/>
<dbReference type="Gene3D" id="1.25.40.10">
    <property type="entry name" value="Tetratricopeptide repeat domain"/>
    <property type="match status" value="5"/>
</dbReference>
<dbReference type="InterPro" id="IPR046960">
    <property type="entry name" value="PPR_At4g14850-like_plant"/>
</dbReference>
<dbReference type="PANTHER" id="PTHR47926">
    <property type="entry name" value="PENTATRICOPEPTIDE REPEAT-CONTAINING PROTEIN"/>
    <property type="match status" value="1"/>
</dbReference>
<feature type="repeat" description="PPR" evidence="2">
    <location>
        <begin position="571"/>
        <end position="605"/>
    </location>
</feature>
<dbReference type="GO" id="GO:0003729">
    <property type="term" value="F:mRNA binding"/>
    <property type="evidence" value="ECO:0007669"/>
    <property type="project" value="UniProtKB-ARBA"/>
</dbReference>
<feature type="repeat" description="PPR" evidence="2">
    <location>
        <begin position="370"/>
        <end position="404"/>
    </location>
</feature>
<reference evidence="4" key="1">
    <citation type="submission" date="2017-07" db="EMBL/GenBank/DDBJ databases">
        <title>Taro Niue Genome Assembly and Annotation.</title>
        <authorList>
            <person name="Atibalentja N."/>
            <person name="Keating K."/>
            <person name="Fields C.J."/>
        </authorList>
    </citation>
    <scope>NUCLEOTIDE SEQUENCE</scope>
    <source>
        <strain evidence="4">Niue_2</strain>
        <tissue evidence="4">Leaf</tissue>
    </source>
</reference>
<dbReference type="Pfam" id="PF20430">
    <property type="entry name" value="Eplus_motif"/>
    <property type="match status" value="1"/>
</dbReference>
<protein>
    <recommendedName>
        <fullName evidence="3">DYW domain-containing protein</fullName>
    </recommendedName>
</protein>
<keyword evidence="1" id="KW-0677">Repeat</keyword>
<dbReference type="FunFam" id="1.25.40.10:FF:000436">
    <property type="entry name" value="Pentatricopeptide repeat-containing protein At5g39350 family"/>
    <property type="match status" value="1"/>
</dbReference>
<dbReference type="GO" id="GO:0009451">
    <property type="term" value="P:RNA modification"/>
    <property type="evidence" value="ECO:0007669"/>
    <property type="project" value="InterPro"/>
</dbReference>
<dbReference type="NCBIfam" id="TIGR00756">
    <property type="entry name" value="PPR"/>
    <property type="match status" value="7"/>
</dbReference>
<dbReference type="FunFam" id="1.25.40.10:FF:000090">
    <property type="entry name" value="Pentatricopeptide repeat-containing protein, chloroplastic"/>
    <property type="match status" value="1"/>
</dbReference>
<dbReference type="InterPro" id="IPR011990">
    <property type="entry name" value="TPR-like_helical_dom_sf"/>
</dbReference>
<evidence type="ECO:0000256" key="1">
    <source>
        <dbReference type="ARBA" id="ARBA00022737"/>
    </source>
</evidence>
<name>A0A843WW38_COLES</name>
<evidence type="ECO:0000259" key="3">
    <source>
        <dbReference type="Pfam" id="PF14432"/>
    </source>
</evidence>
<sequence length="878" mass="97447">MALAAPLSTTSVLPSSRLHPFIGGRNWQHGGCLLPASSRRSQLEPASSGARSRSCRASALVCLEERKFDASAEVAGLCEVGDLRSAVGCISGAHFRGFQLDAAAYCSVLQLCADLGSLEEGRKVHAMLCSSGFPINGVVGSKLVFMYVRCGDLGEGRRVFDGFASKTNNFTWNLLLNEYTKMGNYSESILLFNRMRESGVNANSHTLSCVLKCVGALGRVQGGEQVHGYILKLGFDSYVAVGNALIALYCKCRQIHSAFEVFDGMPERDVISWNSMISGCAANGLPIKCIELLEEMWCSGISMDLATLVSIFPACAESGALSQGMVLHGFATKSGLIKEMTLNNVLLDFYSKCGNLGHAVKVFEKMSHRSVVTWTSMISGHTRAGQFEEAIRLFREMESEGVAPDLFVITSVLHACACNESLEEGKRVHEYVTRRKLEKNLFVANALMDMYAKCGCMTAAKMIFEHMVVKDTVSWNTMIGGYSKNCLPNEALTLFSEMQSQIRPNSVTIACVLPALASLSFLDRGREMHAHVLRMGWYCDGYVANGLVDMYVKCGALKLARQLFDRILVKDLVSWTVMIAGYGMHGHGRDAIAVFKEMQRSAIEPDGVSFIAILYACSHSGLVEEGWRFFNTMRYEYKIEPQLEHYACMVDLLGRAGHLIEAYEFIQSMPIEPDSTVWGALLFACRIHRDVKLAEEAADKVFALEPENTGYYVLLANIYAEAEKWEAVKKLRERIGSNRLRKKPGCSWIEVKSKVHIFVAGDKAHPQTKQVELLLENVMKKMKEEGYAPKLRYALLRADDMEKEEALCGHSEKLAIAFGMLNSPRGKPIRVAKNLRVCGDCHEVAKFMSKALGREIILRDSNRFHHFEDGRCSCRGYW</sequence>
<dbReference type="Pfam" id="PF14432">
    <property type="entry name" value="DYW_deaminase"/>
    <property type="match status" value="1"/>
</dbReference>
<dbReference type="Pfam" id="PF13041">
    <property type="entry name" value="PPR_2"/>
    <property type="match status" value="4"/>
</dbReference>